<dbReference type="PROSITE" id="PS00092">
    <property type="entry name" value="N6_MTASE"/>
    <property type="match status" value="1"/>
</dbReference>
<keyword evidence="1 3" id="KW-0489">Methyltransferase</keyword>
<keyword evidence="2 3" id="KW-0808">Transferase</keyword>
<dbReference type="CDD" id="cd02440">
    <property type="entry name" value="AdoMet_MTases"/>
    <property type="match status" value="1"/>
</dbReference>
<dbReference type="GO" id="GO:0031167">
    <property type="term" value="P:rRNA methylation"/>
    <property type="evidence" value="ECO:0007669"/>
    <property type="project" value="InterPro"/>
</dbReference>
<evidence type="ECO:0000313" key="3">
    <source>
        <dbReference type="EMBL" id="HCT57184.1"/>
    </source>
</evidence>
<dbReference type="Pfam" id="PF03602">
    <property type="entry name" value="Cons_hypoth95"/>
    <property type="match status" value="1"/>
</dbReference>
<gene>
    <name evidence="3" type="primary">rsmD</name>
    <name evidence="3" type="ORF">DGD08_08220</name>
</gene>
<reference evidence="3 4" key="1">
    <citation type="journal article" date="2018" name="Nat. Biotechnol.">
        <title>A standardized bacterial taxonomy based on genome phylogeny substantially revises the tree of life.</title>
        <authorList>
            <person name="Parks D.H."/>
            <person name="Chuvochina M."/>
            <person name="Waite D.W."/>
            <person name="Rinke C."/>
            <person name="Skarshewski A."/>
            <person name="Chaumeil P.A."/>
            <person name="Hugenholtz P."/>
        </authorList>
    </citation>
    <scope>NUCLEOTIDE SEQUENCE [LARGE SCALE GENOMIC DNA]</scope>
    <source>
        <strain evidence="3">UBA8844</strain>
    </source>
</reference>
<protein>
    <submittedName>
        <fullName evidence="3">16S rRNA (Guanine(966)-N(2))-methyltransferase RsmD</fullName>
    </submittedName>
</protein>
<dbReference type="GO" id="GO:0003676">
    <property type="term" value="F:nucleic acid binding"/>
    <property type="evidence" value="ECO:0007669"/>
    <property type="project" value="InterPro"/>
</dbReference>
<evidence type="ECO:0000256" key="1">
    <source>
        <dbReference type="ARBA" id="ARBA00022603"/>
    </source>
</evidence>
<dbReference type="SUPFAM" id="SSF53335">
    <property type="entry name" value="S-adenosyl-L-methionine-dependent methyltransferases"/>
    <property type="match status" value="1"/>
</dbReference>
<dbReference type="Gene3D" id="3.40.50.150">
    <property type="entry name" value="Vaccinia Virus protein VP39"/>
    <property type="match status" value="1"/>
</dbReference>
<dbReference type="AlphaFoldDB" id="A0A3D4V8N2"/>
<proteinExistence type="predicted"/>
<sequence length="175" mass="18839">MTMRIIAGRWKGRRISAPPGDAVRPTGDRVREAWMSIVHPLLPDARVLDLCAGSGALGLESLSRGAAECDFVEQSPKVLRVLQENLALVGGHPGAQVHRDEAVRFVAGLEAGRYDVAFADPPYASDVALQLAELWIAVPFASVFAVEHSSTVVMPAIGETRRYGTTALTFFRALS</sequence>
<dbReference type="Proteomes" id="UP000264071">
    <property type="component" value="Unassembled WGS sequence"/>
</dbReference>
<dbReference type="GO" id="GO:0008168">
    <property type="term" value="F:methyltransferase activity"/>
    <property type="evidence" value="ECO:0007669"/>
    <property type="project" value="UniProtKB-KW"/>
</dbReference>
<dbReference type="PANTHER" id="PTHR43542:SF1">
    <property type="entry name" value="METHYLTRANSFERASE"/>
    <property type="match status" value="1"/>
</dbReference>
<dbReference type="InterPro" id="IPR029063">
    <property type="entry name" value="SAM-dependent_MTases_sf"/>
</dbReference>
<dbReference type="NCBIfam" id="TIGR00095">
    <property type="entry name" value="16S rRNA (guanine(966)-N(2))-methyltransferase RsmD"/>
    <property type="match status" value="1"/>
</dbReference>
<accession>A0A3D4V8N2</accession>
<evidence type="ECO:0000256" key="2">
    <source>
        <dbReference type="ARBA" id="ARBA00022679"/>
    </source>
</evidence>
<organism evidence="3 4">
    <name type="scientific">Gemmatimonas aurantiaca</name>
    <dbReference type="NCBI Taxonomy" id="173480"/>
    <lineage>
        <taxon>Bacteria</taxon>
        <taxon>Pseudomonadati</taxon>
        <taxon>Gemmatimonadota</taxon>
        <taxon>Gemmatimonadia</taxon>
        <taxon>Gemmatimonadales</taxon>
        <taxon>Gemmatimonadaceae</taxon>
        <taxon>Gemmatimonas</taxon>
    </lineage>
</organism>
<name>A0A3D4V8N2_9BACT</name>
<evidence type="ECO:0000313" key="4">
    <source>
        <dbReference type="Proteomes" id="UP000264071"/>
    </source>
</evidence>
<dbReference type="InterPro" id="IPR004398">
    <property type="entry name" value="RNA_MeTrfase_RsmD"/>
</dbReference>
<dbReference type="PANTHER" id="PTHR43542">
    <property type="entry name" value="METHYLTRANSFERASE"/>
    <property type="match status" value="1"/>
</dbReference>
<dbReference type="PIRSF" id="PIRSF004553">
    <property type="entry name" value="CHP00095"/>
    <property type="match status" value="1"/>
</dbReference>
<dbReference type="EMBL" id="DPIY01000007">
    <property type="protein sequence ID" value="HCT57184.1"/>
    <property type="molecule type" value="Genomic_DNA"/>
</dbReference>
<comment type="caution">
    <text evidence="3">The sequence shown here is derived from an EMBL/GenBank/DDBJ whole genome shotgun (WGS) entry which is preliminary data.</text>
</comment>
<dbReference type="InterPro" id="IPR002052">
    <property type="entry name" value="DNA_methylase_N6_adenine_CS"/>
</dbReference>